<organism evidence="2 3">
    <name type="scientific">Streptomyces canarius</name>
    <dbReference type="NCBI Taxonomy" id="285453"/>
    <lineage>
        <taxon>Bacteria</taxon>
        <taxon>Bacillati</taxon>
        <taxon>Actinomycetota</taxon>
        <taxon>Actinomycetes</taxon>
        <taxon>Kitasatosporales</taxon>
        <taxon>Streptomycetaceae</taxon>
        <taxon>Streptomyces</taxon>
    </lineage>
</organism>
<dbReference type="Proteomes" id="UP000653644">
    <property type="component" value="Unassembled WGS sequence"/>
</dbReference>
<protein>
    <submittedName>
        <fullName evidence="2">Uncharacterized protein</fullName>
    </submittedName>
</protein>
<feature type="region of interest" description="Disordered" evidence="1">
    <location>
        <begin position="398"/>
        <end position="443"/>
    </location>
</feature>
<gene>
    <name evidence="2" type="ORF">GCM10010345_47640</name>
</gene>
<dbReference type="Pfam" id="PF19934">
    <property type="entry name" value="DUF6397"/>
    <property type="match status" value="1"/>
</dbReference>
<evidence type="ECO:0000313" key="2">
    <source>
        <dbReference type="EMBL" id="GHA37452.1"/>
    </source>
</evidence>
<evidence type="ECO:0000256" key="1">
    <source>
        <dbReference type="SAM" id="MobiDB-lite"/>
    </source>
</evidence>
<name>A0ABQ3CQ52_9ACTN</name>
<proteinExistence type="predicted"/>
<feature type="compositionally biased region" description="Basic residues" evidence="1">
    <location>
        <begin position="429"/>
        <end position="443"/>
    </location>
</feature>
<comment type="caution">
    <text evidence="2">The sequence shown here is derived from an EMBL/GenBank/DDBJ whole genome shotgun (WGS) entry which is preliminary data.</text>
</comment>
<sequence>MSASTFDPTRPSTCTPSRAARELGLKRVEFDLAVQLGRIRTVPDEGGGGGRRVEHAEIERLRAQDGFPESLRERVQVVGTAEGAALMEIPAGRFTRLARLGLLVPVKFYLNRYRAVVWLYLAEELRQFAASPEHAHLLKGRTPETLRGQLAAGVDLRARNWRARQVGFLLRQAEDPWARAGAVAAFLAPIEVADVVKDPYERAHLNRFRPVSPGLGVSGSPSAQLAERIMTAQDADEVGWLRSELARSVEEARDSSPAPRPAAHRVPPAMRAVARPIPPMARTVTRPTQEATRPWEPAARSLESAAPPPKPAAQFPQSARGTTPFREPAAPLPGPVTRRPEPAGRPAELGPRVLHMRTRLPESAATQLIKAATAPTDSAVRHPESRVRSRELYVVPRESAVRPAMPPVPRDHEPAQPAPPPSSRGLRAWLRRRSARPARPARV</sequence>
<reference evidence="3" key="1">
    <citation type="journal article" date="2019" name="Int. J. Syst. Evol. Microbiol.">
        <title>The Global Catalogue of Microorganisms (GCM) 10K type strain sequencing project: providing services to taxonomists for standard genome sequencing and annotation.</title>
        <authorList>
            <consortium name="The Broad Institute Genomics Platform"/>
            <consortium name="The Broad Institute Genome Sequencing Center for Infectious Disease"/>
            <person name="Wu L."/>
            <person name="Ma J."/>
        </authorList>
    </citation>
    <scope>NUCLEOTIDE SEQUENCE [LARGE SCALE GENOMIC DNA]</scope>
    <source>
        <strain evidence="3">JCM 4733</strain>
    </source>
</reference>
<dbReference type="EMBL" id="BMVN01000016">
    <property type="protein sequence ID" value="GHA37452.1"/>
    <property type="molecule type" value="Genomic_DNA"/>
</dbReference>
<accession>A0ABQ3CQ52</accession>
<feature type="region of interest" description="Disordered" evidence="1">
    <location>
        <begin position="284"/>
        <end position="348"/>
    </location>
</feature>
<keyword evidence="3" id="KW-1185">Reference proteome</keyword>
<dbReference type="InterPro" id="IPR045652">
    <property type="entry name" value="DUF6397"/>
</dbReference>
<evidence type="ECO:0000313" key="3">
    <source>
        <dbReference type="Proteomes" id="UP000653644"/>
    </source>
</evidence>